<reference evidence="2" key="2">
    <citation type="submission" date="2020-09" db="EMBL/GenBank/DDBJ databases">
        <authorList>
            <person name="Sun Q."/>
            <person name="Zhou Y."/>
        </authorList>
    </citation>
    <scope>NUCLEOTIDE SEQUENCE</scope>
    <source>
        <strain evidence="2">CGMCC 1.15454</strain>
    </source>
</reference>
<keyword evidence="3" id="KW-1185">Reference proteome</keyword>
<gene>
    <name evidence="2" type="ORF">GCM10011409_27990</name>
</gene>
<reference evidence="2" key="1">
    <citation type="journal article" date="2014" name="Int. J. Syst. Evol. Microbiol.">
        <title>Complete genome sequence of Corynebacterium casei LMG S-19264T (=DSM 44701T), isolated from a smear-ripened cheese.</title>
        <authorList>
            <consortium name="US DOE Joint Genome Institute (JGI-PGF)"/>
            <person name="Walter F."/>
            <person name="Albersmeier A."/>
            <person name="Kalinowski J."/>
            <person name="Ruckert C."/>
        </authorList>
    </citation>
    <scope>NUCLEOTIDE SEQUENCE</scope>
    <source>
        <strain evidence="2">CGMCC 1.15454</strain>
    </source>
</reference>
<accession>A0A9W5TZX3</accession>
<dbReference type="InterPro" id="IPR007263">
    <property type="entry name" value="DCC1-like"/>
</dbReference>
<evidence type="ECO:0000256" key="1">
    <source>
        <dbReference type="SAM" id="Phobius"/>
    </source>
</evidence>
<sequence>MIVYYDSFCKICTNSSIIWKKFDWNNRLTFASFRDLEDYPKAMEESLHVHQKGKWYTGYNALMQITKQLPLLWVMVPFMYILKAIGIGDFIYKKVAKNRKLIPVNQCRDGACQISKKS</sequence>
<keyword evidence="1" id="KW-0472">Membrane</keyword>
<comment type="caution">
    <text evidence="2">The sequence shown here is derived from an EMBL/GenBank/DDBJ whole genome shotgun (WGS) entry which is preliminary data.</text>
</comment>
<evidence type="ECO:0000313" key="2">
    <source>
        <dbReference type="EMBL" id="GGB48818.1"/>
    </source>
</evidence>
<dbReference type="Proteomes" id="UP000621492">
    <property type="component" value="Unassembled WGS sequence"/>
</dbReference>
<dbReference type="AlphaFoldDB" id="A0A9W5TZX3"/>
<dbReference type="RefSeq" id="WP_188725392.1">
    <property type="nucleotide sequence ID" value="NZ_BMJD01000024.1"/>
</dbReference>
<protein>
    <submittedName>
        <fullName evidence="2">Thioredoxin</fullName>
    </submittedName>
</protein>
<keyword evidence="1" id="KW-1133">Transmembrane helix</keyword>
<organism evidence="2 3">
    <name type="scientific">Lentibacillus populi</name>
    <dbReference type="NCBI Taxonomy" id="1827502"/>
    <lineage>
        <taxon>Bacteria</taxon>
        <taxon>Bacillati</taxon>
        <taxon>Bacillota</taxon>
        <taxon>Bacilli</taxon>
        <taxon>Bacillales</taxon>
        <taxon>Bacillaceae</taxon>
        <taxon>Lentibacillus</taxon>
    </lineage>
</organism>
<evidence type="ECO:0000313" key="3">
    <source>
        <dbReference type="Proteomes" id="UP000621492"/>
    </source>
</evidence>
<keyword evidence="1" id="KW-0812">Transmembrane</keyword>
<feature type="transmembrane region" description="Helical" evidence="1">
    <location>
        <begin position="71"/>
        <end position="92"/>
    </location>
</feature>
<dbReference type="GO" id="GO:0015035">
    <property type="term" value="F:protein-disulfide reductase activity"/>
    <property type="evidence" value="ECO:0007669"/>
    <property type="project" value="InterPro"/>
</dbReference>
<dbReference type="EMBL" id="BMJD01000024">
    <property type="protein sequence ID" value="GGB48818.1"/>
    <property type="molecule type" value="Genomic_DNA"/>
</dbReference>
<proteinExistence type="predicted"/>
<dbReference type="Pfam" id="PF04134">
    <property type="entry name" value="DCC1-like"/>
    <property type="match status" value="1"/>
</dbReference>
<name>A0A9W5TZX3_9BACI</name>